<gene>
    <name evidence="10" type="primary">rluC</name>
    <name evidence="10" type="ORF">QG404_06950</name>
</gene>
<evidence type="ECO:0000256" key="8">
    <source>
        <dbReference type="RuleBase" id="RU362028"/>
    </source>
</evidence>
<dbReference type="SUPFAM" id="SSF55174">
    <property type="entry name" value="Alpha-L RNA-binding motif"/>
    <property type="match status" value="1"/>
</dbReference>
<dbReference type="Pfam" id="PF01479">
    <property type="entry name" value="S4"/>
    <property type="match status" value="1"/>
</dbReference>
<proteinExistence type="inferred from homology"/>
<comment type="catalytic activity">
    <reaction evidence="1">
        <text>uridine(955/2504/2580) in 23S rRNA = pseudouridine(955/2504/2580) in 23S rRNA</text>
        <dbReference type="Rhea" id="RHEA:42528"/>
        <dbReference type="Rhea" id="RHEA-COMP:10099"/>
        <dbReference type="Rhea" id="RHEA-COMP:10100"/>
        <dbReference type="ChEBI" id="CHEBI:65314"/>
        <dbReference type="ChEBI" id="CHEBI:65315"/>
        <dbReference type="EC" id="5.4.99.24"/>
    </reaction>
</comment>
<evidence type="ECO:0000313" key="10">
    <source>
        <dbReference type="EMBL" id="WGO84600.1"/>
    </source>
</evidence>
<evidence type="ECO:0000256" key="1">
    <source>
        <dbReference type="ARBA" id="ARBA00000381"/>
    </source>
</evidence>
<dbReference type="CDD" id="cd02869">
    <property type="entry name" value="PseudoU_synth_RluA_like"/>
    <property type="match status" value="1"/>
</dbReference>
<comment type="similarity">
    <text evidence="3 8">Belongs to the pseudouridine synthase RluA family.</text>
</comment>
<dbReference type="GO" id="GO:0160141">
    <property type="term" value="F:23S rRNA pseudouridine(955/2504/2580) synthase activity"/>
    <property type="evidence" value="ECO:0007669"/>
    <property type="project" value="UniProtKB-EC"/>
</dbReference>
<sequence>MKIQNQVQFVTINNDEAGQRIDNFLLTRLKGVPKSMIYRIIRKGEVRINSGRVKPEYKIQAGDLIRIPPVRQAEKQQNVISAKLDKVAALTDCIIYEDEHLLVLNKPSGMAVHGGSGVNFGVIEALRVLRPEARFLELVHRLDRETSGVLLIAKKRSALRALHQQLRLKQMQKQYLALVKGQWPSHIKVIQAPLLKNILQSGERIVKVGADGKYSETHFKIEERFSNATLVKASPITGRTHQIRVHAQYAKHPIACDNRYGDLDFDQQLIITGLKRLFLHASSLMFIHPASGEKLTFNAPLDQQLKSCLAILRKQ</sequence>
<dbReference type="PROSITE" id="PS50889">
    <property type="entry name" value="S4"/>
    <property type="match status" value="1"/>
</dbReference>
<keyword evidence="5 7" id="KW-0694">RNA-binding</keyword>
<dbReference type="RefSeq" id="WP_280939560.1">
    <property type="nucleotide sequence ID" value="NZ_CP123759.1"/>
</dbReference>
<dbReference type="PANTHER" id="PTHR21600">
    <property type="entry name" value="MITOCHONDRIAL RNA PSEUDOURIDINE SYNTHASE"/>
    <property type="match status" value="1"/>
</dbReference>
<keyword evidence="6 8" id="KW-0413">Isomerase</keyword>
<dbReference type="PANTHER" id="PTHR21600:SF92">
    <property type="entry name" value="RIBOSOMAL LARGE SUBUNIT PSEUDOURIDINE SYNTHASE C"/>
    <property type="match status" value="1"/>
</dbReference>
<reference evidence="10 11" key="1">
    <citation type="submission" date="2023-04" db="EMBL/GenBank/DDBJ databases">
        <title>Genome dynamics across the evolutionary transition to endosymbiosis.</title>
        <authorList>
            <person name="Siozios S."/>
            <person name="Nadal-Jimenez P."/>
            <person name="Azagi T."/>
            <person name="Sprong H."/>
            <person name="Frost C.L."/>
            <person name="Parratt S.R."/>
            <person name="Taylor G."/>
            <person name="Brettell L."/>
            <person name="Lew K.C."/>
            <person name="Croft L."/>
            <person name="King K.C."/>
            <person name="Brockhurst M.A."/>
            <person name="Hypsa V."/>
            <person name="Novakova E."/>
            <person name="Darby A.C."/>
            <person name="Hurst G.D.D."/>
        </authorList>
    </citation>
    <scope>NUCLEOTIDE SEQUENCE [LARGE SCALE GENOMIC DNA]</scope>
    <source>
        <strain evidence="11">aApi_AU</strain>
    </source>
</reference>
<evidence type="ECO:0000259" key="9">
    <source>
        <dbReference type="SMART" id="SM00363"/>
    </source>
</evidence>
<organism evidence="10 11">
    <name type="scientific">Arsenophonus apicola</name>
    <dbReference type="NCBI Taxonomy" id="2879119"/>
    <lineage>
        <taxon>Bacteria</taxon>
        <taxon>Pseudomonadati</taxon>
        <taxon>Pseudomonadota</taxon>
        <taxon>Gammaproteobacteria</taxon>
        <taxon>Enterobacterales</taxon>
        <taxon>Morganellaceae</taxon>
        <taxon>Arsenophonus</taxon>
    </lineage>
</organism>
<evidence type="ECO:0000256" key="2">
    <source>
        <dbReference type="ARBA" id="ARBA00002876"/>
    </source>
</evidence>
<evidence type="ECO:0000256" key="4">
    <source>
        <dbReference type="ARBA" id="ARBA00022552"/>
    </source>
</evidence>
<dbReference type="InterPro" id="IPR002942">
    <property type="entry name" value="S4_RNA-bd"/>
</dbReference>
<accession>A0ABY8P535</accession>
<name>A0ABY8P535_9GAMM</name>
<evidence type="ECO:0000256" key="6">
    <source>
        <dbReference type="ARBA" id="ARBA00023235"/>
    </source>
</evidence>
<dbReference type="SUPFAM" id="SSF55120">
    <property type="entry name" value="Pseudouridine synthase"/>
    <property type="match status" value="1"/>
</dbReference>
<keyword evidence="4" id="KW-0698">rRNA processing</keyword>
<dbReference type="CDD" id="cd00165">
    <property type="entry name" value="S4"/>
    <property type="match status" value="1"/>
</dbReference>
<dbReference type="EC" id="5.4.99.-" evidence="8"/>
<dbReference type="InterPro" id="IPR006225">
    <property type="entry name" value="PsdUridine_synth_RluC/D"/>
</dbReference>
<dbReference type="NCBIfam" id="TIGR00005">
    <property type="entry name" value="rluA_subfam"/>
    <property type="match status" value="1"/>
</dbReference>
<dbReference type="Gene3D" id="3.30.2350.10">
    <property type="entry name" value="Pseudouridine synthase"/>
    <property type="match status" value="1"/>
</dbReference>
<dbReference type="InterPro" id="IPR020103">
    <property type="entry name" value="PsdUridine_synth_cat_dom_sf"/>
</dbReference>
<dbReference type="Gene3D" id="3.10.290.10">
    <property type="entry name" value="RNA-binding S4 domain"/>
    <property type="match status" value="1"/>
</dbReference>
<evidence type="ECO:0000256" key="5">
    <source>
        <dbReference type="ARBA" id="ARBA00022884"/>
    </source>
</evidence>
<dbReference type="InterPro" id="IPR036986">
    <property type="entry name" value="S4_RNA-bd_sf"/>
</dbReference>
<comment type="function">
    <text evidence="2">Responsible for synthesis of pseudouridine from uracil at positions 955, 2504 and 2580 in 23S ribosomal RNA.</text>
</comment>
<dbReference type="InterPro" id="IPR050188">
    <property type="entry name" value="RluA_PseudoU_synthase"/>
</dbReference>
<protein>
    <recommendedName>
        <fullName evidence="8">Pseudouridine synthase</fullName>
        <ecNumber evidence="8">5.4.99.-</ecNumber>
    </recommendedName>
</protein>
<dbReference type="NCBIfam" id="NF008249">
    <property type="entry name" value="PRK11025.1"/>
    <property type="match status" value="1"/>
</dbReference>
<dbReference type="EMBL" id="CP123759">
    <property type="protein sequence ID" value="WGO84600.1"/>
    <property type="molecule type" value="Genomic_DNA"/>
</dbReference>
<dbReference type="SMART" id="SM00363">
    <property type="entry name" value="S4"/>
    <property type="match status" value="1"/>
</dbReference>
<evidence type="ECO:0000256" key="7">
    <source>
        <dbReference type="PROSITE-ProRule" id="PRU00182"/>
    </source>
</evidence>
<evidence type="ECO:0000256" key="3">
    <source>
        <dbReference type="ARBA" id="ARBA00010876"/>
    </source>
</evidence>
<dbReference type="InterPro" id="IPR006224">
    <property type="entry name" value="PsdUridine_synth_RluA-like_CS"/>
</dbReference>
<keyword evidence="11" id="KW-1185">Reference proteome</keyword>
<dbReference type="PROSITE" id="PS01129">
    <property type="entry name" value="PSI_RLU"/>
    <property type="match status" value="1"/>
</dbReference>
<feature type="domain" description="RNA-binding S4" evidence="9">
    <location>
        <begin position="19"/>
        <end position="85"/>
    </location>
</feature>
<comment type="catalytic activity">
    <reaction evidence="8">
        <text>a uridine in RNA = a pseudouridine in RNA</text>
        <dbReference type="Rhea" id="RHEA:48348"/>
        <dbReference type="Rhea" id="RHEA-COMP:12068"/>
        <dbReference type="Rhea" id="RHEA-COMP:12069"/>
        <dbReference type="ChEBI" id="CHEBI:65314"/>
        <dbReference type="ChEBI" id="CHEBI:65315"/>
    </reaction>
</comment>
<dbReference type="InterPro" id="IPR006145">
    <property type="entry name" value="PsdUridine_synth_RsuA/RluA"/>
</dbReference>
<dbReference type="Proteomes" id="UP001231859">
    <property type="component" value="Chromosome"/>
</dbReference>
<dbReference type="Pfam" id="PF00849">
    <property type="entry name" value="PseudoU_synth_2"/>
    <property type="match status" value="1"/>
</dbReference>
<evidence type="ECO:0000313" key="11">
    <source>
        <dbReference type="Proteomes" id="UP001231859"/>
    </source>
</evidence>